<name>A0ABX4T4S7_9BACI</name>
<reference evidence="2 3" key="1">
    <citation type="submission" date="2017-12" db="EMBL/GenBank/DDBJ databases">
        <title>Comparative Functional Genomics of Dry Heat Resistant strains isolated from the Viking Spacecraft.</title>
        <authorList>
            <person name="Seuylemezian A."/>
            <person name="Cooper K."/>
            <person name="Vaishampayan P."/>
        </authorList>
    </citation>
    <scope>NUCLEOTIDE SEQUENCE [LARGE SCALE GENOMIC DNA]</scope>
    <source>
        <strain evidence="2 3">ATCC 29669</strain>
    </source>
</reference>
<feature type="transmembrane region" description="Helical" evidence="1">
    <location>
        <begin position="6"/>
        <end position="24"/>
    </location>
</feature>
<proteinExistence type="predicted"/>
<feature type="transmembrane region" description="Helical" evidence="1">
    <location>
        <begin position="62"/>
        <end position="80"/>
    </location>
</feature>
<dbReference type="EMBL" id="PGVD01000025">
    <property type="protein sequence ID" value="PLR98030.1"/>
    <property type="molecule type" value="Genomic_DNA"/>
</dbReference>
<evidence type="ECO:0000313" key="2">
    <source>
        <dbReference type="EMBL" id="PLR98030.1"/>
    </source>
</evidence>
<organism evidence="2 3">
    <name type="scientific">Bacillus canaveralius</name>
    <dbReference type="NCBI Taxonomy" id="1403243"/>
    <lineage>
        <taxon>Bacteria</taxon>
        <taxon>Bacillati</taxon>
        <taxon>Bacillota</taxon>
        <taxon>Bacilli</taxon>
        <taxon>Bacillales</taxon>
        <taxon>Bacillaceae</taxon>
        <taxon>Bacillus</taxon>
    </lineage>
</organism>
<evidence type="ECO:0000313" key="3">
    <source>
        <dbReference type="Proteomes" id="UP000235114"/>
    </source>
</evidence>
<protein>
    <submittedName>
        <fullName evidence="2">Uncharacterized protein</fullName>
    </submittedName>
</protein>
<sequence>MLLIANLAVIALLTICCILFIFRIRQQLNTSIIHTHIIIMVLSVVITLTIGSILGLIYGHDLVSSTVISTILGMAIGLILGQAFNFYVMLSGMVEGIMGGMMGAMIGMMLHHSANWAFFLFLINAIYIIIISLSIITINRDSIKPNHNRLLNSTNVKKSII</sequence>
<dbReference type="Proteomes" id="UP000235114">
    <property type="component" value="Unassembled WGS sequence"/>
</dbReference>
<keyword evidence="1" id="KW-1133">Transmembrane helix</keyword>
<feature type="transmembrane region" description="Helical" evidence="1">
    <location>
        <begin position="116"/>
        <end position="139"/>
    </location>
</feature>
<dbReference type="RefSeq" id="WP_101621512.1">
    <property type="nucleotide sequence ID" value="NZ_PGVD01000025.1"/>
</dbReference>
<feature type="transmembrane region" description="Helical" evidence="1">
    <location>
        <begin position="36"/>
        <end position="56"/>
    </location>
</feature>
<gene>
    <name evidence="2" type="ORF">CVD25_09435</name>
</gene>
<feature type="transmembrane region" description="Helical" evidence="1">
    <location>
        <begin position="87"/>
        <end position="110"/>
    </location>
</feature>
<keyword evidence="1" id="KW-0472">Membrane</keyword>
<keyword evidence="1" id="KW-0812">Transmembrane</keyword>
<accession>A0ABX4T4S7</accession>
<comment type="caution">
    <text evidence="2">The sequence shown here is derived from an EMBL/GenBank/DDBJ whole genome shotgun (WGS) entry which is preliminary data.</text>
</comment>
<keyword evidence="3" id="KW-1185">Reference proteome</keyword>
<evidence type="ECO:0000256" key="1">
    <source>
        <dbReference type="SAM" id="Phobius"/>
    </source>
</evidence>